<keyword evidence="1" id="KW-0812">Transmembrane</keyword>
<dbReference type="InterPro" id="IPR050879">
    <property type="entry name" value="Acyltransferase_3"/>
</dbReference>
<dbReference type="InParanoid" id="N1JCK2"/>
<dbReference type="OrthoDB" id="5819582at2759"/>
<dbReference type="STRING" id="546991.N1JCK2"/>
<dbReference type="HOGENOM" id="CLU_005679_13_3_1"/>
<proteinExistence type="predicted"/>
<protein>
    <submittedName>
        <fullName evidence="3">Acyltransferase</fullName>
    </submittedName>
</protein>
<dbReference type="GO" id="GO:0016747">
    <property type="term" value="F:acyltransferase activity, transferring groups other than amino-acyl groups"/>
    <property type="evidence" value="ECO:0007669"/>
    <property type="project" value="InterPro"/>
</dbReference>
<dbReference type="EMBL" id="CAUH01003497">
    <property type="protein sequence ID" value="CCU77294.1"/>
    <property type="molecule type" value="Genomic_DNA"/>
</dbReference>
<feature type="transmembrane region" description="Helical" evidence="1">
    <location>
        <begin position="119"/>
        <end position="141"/>
    </location>
</feature>
<dbReference type="Proteomes" id="UP000015441">
    <property type="component" value="Unassembled WGS sequence"/>
</dbReference>
<keyword evidence="3" id="KW-0808">Transferase</keyword>
<dbReference type="Pfam" id="PF01757">
    <property type="entry name" value="Acyl_transf_3"/>
    <property type="match status" value="1"/>
</dbReference>
<feature type="transmembrane region" description="Helical" evidence="1">
    <location>
        <begin position="386"/>
        <end position="405"/>
    </location>
</feature>
<dbReference type="eggNOG" id="ENOG502SHP9">
    <property type="taxonomic scope" value="Eukaryota"/>
</dbReference>
<evidence type="ECO:0000256" key="1">
    <source>
        <dbReference type="SAM" id="Phobius"/>
    </source>
</evidence>
<feature type="domain" description="Acyltransferase 3" evidence="2">
    <location>
        <begin position="70"/>
        <end position="412"/>
    </location>
</feature>
<evidence type="ECO:0000259" key="2">
    <source>
        <dbReference type="Pfam" id="PF01757"/>
    </source>
</evidence>
<gene>
    <name evidence="3" type="ORF">BGHDH14_bgh01416</name>
</gene>
<reference evidence="3 4" key="1">
    <citation type="journal article" date="2010" name="Science">
        <title>Genome expansion and gene loss in powdery mildew fungi reveal tradeoffs in extreme parasitism.</title>
        <authorList>
            <person name="Spanu P.D."/>
            <person name="Abbott J.C."/>
            <person name="Amselem J."/>
            <person name="Burgis T.A."/>
            <person name="Soanes D.M."/>
            <person name="Stueber K."/>
            <person name="Ver Loren van Themaat E."/>
            <person name="Brown J.K.M."/>
            <person name="Butcher S.A."/>
            <person name="Gurr S.J."/>
            <person name="Lebrun M.-H."/>
            <person name="Ridout C.J."/>
            <person name="Schulze-Lefert P."/>
            <person name="Talbot N.J."/>
            <person name="Ahmadinejad N."/>
            <person name="Ametz C."/>
            <person name="Barton G.R."/>
            <person name="Benjdia M."/>
            <person name="Bidzinski P."/>
            <person name="Bindschedler L.V."/>
            <person name="Both M."/>
            <person name="Brewer M.T."/>
            <person name="Cadle-Davidson L."/>
            <person name="Cadle-Davidson M.M."/>
            <person name="Collemare J."/>
            <person name="Cramer R."/>
            <person name="Frenkel O."/>
            <person name="Godfrey D."/>
            <person name="Harriman J."/>
            <person name="Hoede C."/>
            <person name="King B.C."/>
            <person name="Klages S."/>
            <person name="Kleemann J."/>
            <person name="Knoll D."/>
            <person name="Koti P.S."/>
            <person name="Kreplak J."/>
            <person name="Lopez-Ruiz F.J."/>
            <person name="Lu X."/>
            <person name="Maekawa T."/>
            <person name="Mahanil S."/>
            <person name="Micali C."/>
            <person name="Milgroom M.G."/>
            <person name="Montana G."/>
            <person name="Noir S."/>
            <person name="O'Connell R.J."/>
            <person name="Oberhaensli S."/>
            <person name="Parlange F."/>
            <person name="Pedersen C."/>
            <person name="Quesneville H."/>
            <person name="Reinhardt R."/>
            <person name="Rott M."/>
            <person name="Sacristan S."/>
            <person name="Schmidt S.M."/>
            <person name="Schoen M."/>
            <person name="Skamnioti P."/>
            <person name="Sommer H."/>
            <person name="Stephens A."/>
            <person name="Takahara H."/>
            <person name="Thordal-Christensen H."/>
            <person name="Vigouroux M."/>
            <person name="Wessling R."/>
            <person name="Wicker T."/>
            <person name="Panstruga R."/>
        </authorList>
    </citation>
    <scope>NUCLEOTIDE SEQUENCE [LARGE SCALE GENOMIC DNA]</scope>
    <source>
        <strain evidence="3">DH14</strain>
    </source>
</reference>
<name>N1JCK2_BLUG1</name>
<keyword evidence="3" id="KW-0012">Acyltransferase</keyword>
<feature type="transmembrane region" description="Helical" evidence="1">
    <location>
        <begin position="252"/>
        <end position="279"/>
    </location>
</feature>
<comment type="caution">
    <text evidence="3">The sequence shown here is derived from an EMBL/GenBank/DDBJ whole genome shotgun (WGS) entry which is preliminary data.</text>
</comment>
<dbReference type="InterPro" id="IPR002656">
    <property type="entry name" value="Acyl_transf_3_dom"/>
</dbReference>
<dbReference type="PANTHER" id="PTHR23028">
    <property type="entry name" value="ACETYLTRANSFERASE"/>
    <property type="match status" value="1"/>
</dbReference>
<feature type="transmembrane region" description="Helical" evidence="1">
    <location>
        <begin position="153"/>
        <end position="174"/>
    </location>
</feature>
<evidence type="ECO:0000313" key="4">
    <source>
        <dbReference type="Proteomes" id="UP000015441"/>
    </source>
</evidence>
<sequence>MTDDVQMEQMAPLVPPELARHQLSPTPTTIPPEPPTIVMGPAIHVFKWFWDLVRPALLTSGPRRMLGPTAYLDGLRGWAAFMVYWQHHQVWARVGISAEHIFENSWGWDNRYYFCAFPFIRSLFTGGHCAVAVFFVISGRLNESLSSALFRRWLRLYIPCICTTFLYLTMWHMFDIWTAYPKHQSTWIDEVWNWYVELKGFSFIYRSTGPTAPPWLTYNFHLWSIPVEFRGSILIYTSMFAFTRCTRSARNWLMLILVFYFIYIVDTAHYAMFTVGMLYSDLDLQEKAGDLPKFFYRARHVLGRSRKLFWYLIFVIGMYLSGVPSLHNDIPSLRRSPGWHYLSYLTPETTLDFKWFYLFWASALLVISIPRIPWLKAFFETRFCQYLGRISFALYLVHGPVLWTLGDRVYLAVGWTRTDNIEGLKSWLNLYPISPAGPLGMELRFIIPHLVILLPFTLWLAEIVTKLFDEPSISTKPSRATRSHGLPAALHGYGAIHFALFRISEGLELKLEYATEKFMLR</sequence>
<evidence type="ECO:0000313" key="3">
    <source>
        <dbReference type="EMBL" id="CCU77294.1"/>
    </source>
</evidence>
<dbReference type="AlphaFoldDB" id="N1JCK2"/>
<keyword evidence="4" id="KW-1185">Reference proteome</keyword>
<dbReference type="PANTHER" id="PTHR23028:SF125">
    <property type="entry name" value="ACYLTRANSFERASE"/>
    <property type="match status" value="1"/>
</dbReference>
<accession>N1JCK2</accession>
<keyword evidence="1" id="KW-1133">Transmembrane helix</keyword>
<feature type="transmembrane region" description="Helical" evidence="1">
    <location>
        <begin position="308"/>
        <end position="327"/>
    </location>
</feature>
<organism evidence="3 4">
    <name type="scientific">Blumeria graminis f. sp. hordei (strain DH14)</name>
    <name type="common">Barley powdery mildew</name>
    <name type="synonym">Oidium monilioides f. sp. hordei</name>
    <dbReference type="NCBI Taxonomy" id="546991"/>
    <lineage>
        <taxon>Eukaryota</taxon>
        <taxon>Fungi</taxon>
        <taxon>Dikarya</taxon>
        <taxon>Ascomycota</taxon>
        <taxon>Pezizomycotina</taxon>
        <taxon>Leotiomycetes</taxon>
        <taxon>Erysiphales</taxon>
        <taxon>Erysiphaceae</taxon>
        <taxon>Blumeria</taxon>
        <taxon>Blumeria hordei</taxon>
    </lineage>
</organism>
<feature type="transmembrane region" description="Helical" evidence="1">
    <location>
        <begin position="355"/>
        <end position="374"/>
    </location>
</feature>
<keyword evidence="1" id="KW-0472">Membrane</keyword>